<evidence type="ECO:0000313" key="5">
    <source>
        <dbReference type="Proteomes" id="UP000323506"/>
    </source>
</evidence>
<feature type="repeat" description="PPR" evidence="2">
    <location>
        <begin position="85"/>
        <end position="119"/>
    </location>
</feature>
<dbReference type="InterPro" id="IPR002885">
    <property type="entry name" value="PPR_rpt"/>
</dbReference>
<proteinExistence type="predicted"/>
<feature type="transmembrane region" description="Helical" evidence="3">
    <location>
        <begin position="893"/>
        <end position="913"/>
    </location>
</feature>
<dbReference type="InterPro" id="IPR032710">
    <property type="entry name" value="NTF2-like_dom_sf"/>
</dbReference>
<keyword evidence="5" id="KW-1185">Reference proteome</keyword>
<dbReference type="GO" id="GO:0003723">
    <property type="term" value="F:RNA binding"/>
    <property type="evidence" value="ECO:0007669"/>
    <property type="project" value="InterPro"/>
</dbReference>
<dbReference type="SUPFAM" id="SSF48452">
    <property type="entry name" value="TPR-like"/>
    <property type="match status" value="1"/>
</dbReference>
<dbReference type="PROSITE" id="PS51375">
    <property type="entry name" value="PPR"/>
    <property type="match status" value="3"/>
</dbReference>
<dbReference type="InterPro" id="IPR046848">
    <property type="entry name" value="E_motif"/>
</dbReference>
<evidence type="ECO:0008006" key="6">
    <source>
        <dbReference type="Google" id="ProtNLM"/>
    </source>
</evidence>
<dbReference type="Proteomes" id="UP000323506">
    <property type="component" value="Chromosome A12"/>
</dbReference>
<sequence>MLTFGPVLGLFNELRHLGLKPDVFTLSSLVKGCERIEENEIVHGVCLRLGFGSGAFVVSGLIENYAKSGDLVSAEKCFRDCFDVDNVVLTAMICCYFWNGEFDKGRQVFMKLRDLGFELNEFSLTGLISGLFDVKEGQLIHGVGLKMGFLCGGSLHFNNAVMSMYARCGSKLDAVKVFDEITEPDIVSWTERIGAALDGFEAFGIFNSLRRKGLGVNEYTMTNVLSAVAGEGLSCLGRQIQAVCQKEGYLKVVFVGNALISMYNKCGKMDDARCIFDVMIFQDSVSWNSLIAGYSDNGFVSLALKMFSDMRGPNVEVNCYTLASILKVASDSNSLHLAVQMHSYMIKCGFMSDDYVVSCLIATYGKCGSCNESRRVFSDVDKTSVMHLNAMLNTLVNADCHVDSLDLFRNTVDSKLEVDSKTFSIVLKACSAMTDLEQGRGIHSLALKSGFHQDCFVETAVIDLCCKCGNISDAERAFRYASVDNLAAWNAMITGYAQHGCYNEAFRLYDRMTVCRIEPDEITYLGLLTSCCHAGLLQEAQSYMNSMAECHGLIPHLEHYACMVDLLGRVGLLEDAKKTIDEMPIEPDARIWQILLSACNIHGNFDMGRVAATKLLELQPDNESAYILLSNLCASAGMWNAVMEGSLFLVLKVMAIAVNFSAQALRQRTFPRAMADLALNPLPSQTSRRLELKRTKKQPNGVAIKKQEQNKLTYNRGVSSVMSSSNSDIESILGQPSAAETIKDFYMCINEKNLKGLEGYISEACYIEDCSFYNPFNGKREVIHFFYLLMGSMGQNVKFIIEHICEGDSFTAGVNWHLEWKQTQIPFTRGCSFYECSEEGEILVIKKARIIIESPLKPGGVVLVLLKNVTTIFDEFPQVAEWFLKSPNVILQWLLKIYAIFVAPLINPLLAGYVRIGKFMAGLFALAIKIVVYISRIFSR</sequence>
<dbReference type="FunFam" id="1.25.40.10:FF:000090">
    <property type="entry name" value="Pentatricopeptide repeat-containing protein, chloroplastic"/>
    <property type="match status" value="1"/>
</dbReference>
<gene>
    <name evidence="4" type="ORF">ES288_A12G263400v1</name>
</gene>
<feature type="repeat" description="PPR" evidence="2">
    <location>
        <begin position="485"/>
        <end position="519"/>
    </location>
</feature>
<dbReference type="Pfam" id="PF20431">
    <property type="entry name" value="E_motif"/>
    <property type="match status" value="1"/>
</dbReference>
<protein>
    <recommendedName>
        <fullName evidence="6">SnoaL-like domain-containing protein</fullName>
    </recommendedName>
</protein>
<dbReference type="AlphaFoldDB" id="A0A5D2EE38"/>
<dbReference type="InterPro" id="IPR011990">
    <property type="entry name" value="TPR-like_helical_dom_sf"/>
</dbReference>
<dbReference type="PANTHER" id="PTHR47926:SF342">
    <property type="entry name" value="TETRATRICOPEPTIDE-LIKE HELICAL DOMAIN-CONTAINING PROTEIN-RELATED"/>
    <property type="match status" value="1"/>
</dbReference>
<evidence type="ECO:0000256" key="3">
    <source>
        <dbReference type="SAM" id="Phobius"/>
    </source>
</evidence>
<dbReference type="InterPro" id="IPR046960">
    <property type="entry name" value="PPR_At4g14850-like_plant"/>
</dbReference>
<keyword evidence="3" id="KW-0472">Membrane</keyword>
<dbReference type="EMBL" id="CM017699">
    <property type="protein sequence ID" value="TYG91462.1"/>
    <property type="molecule type" value="Genomic_DNA"/>
</dbReference>
<keyword evidence="3" id="KW-0812">Transmembrane</keyword>
<dbReference type="Pfam" id="PF01535">
    <property type="entry name" value="PPR"/>
    <property type="match status" value="5"/>
</dbReference>
<reference evidence="4 5" key="1">
    <citation type="submission" date="2019-06" db="EMBL/GenBank/DDBJ databases">
        <title>WGS assembly of Gossypium darwinii.</title>
        <authorList>
            <person name="Chen Z.J."/>
            <person name="Sreedasyam A."/>
            <person name="Ando A."/>
            <person name="Song Q."/>
            <person name="De L."/>
            <person name="Hulse-Kemp A."/>
            <person name="Ding M."/>
            <person name="Ye W."/>
            <person name="Kirkbride R."/>
            <person name="Jenkins J."/>
            <person name="Plott C."/>
            <person name="Lovell J."/>
            <person name="Lin Y.-M."/>
            <person name="Vaughn R."/>
            <person name="Liu B."/>
            <person name="Li W."/>
            <person name="Simpson S."/>
            <person name="Scheffler B."/>
            <person name="Saski C."/>
            <person name="Grover C."/>
            <person name="Hu G."/>
            <person name="Conover J."/>
            <person name="Carlson J."/>
            <person name="Shu S."/>
            <person name="Boston L."/>
            <person name="Williams M."/>
            <person name="Peterson D."/>
            <person name="Mcgee K."/>
            <person name="Jones D."/>
            <person name="Wendel J."/>
            <person name="Stelly D."/>
            <person name="Grimwood J."/>
            <person name="Schmutz J."/>
        </authorList>
    </citation>
    <scope>NUCLEOTIDE SEQUENCE [LARGE SCALE GENOMIC DNA]</scope>
    <source>
        <strain evidence="4">1808015.09</strain>
    </source>
</reference>
<dbReference type="SUPFAM" id="SSF54427">
    <property type="entry name" value="NTF2-like"/>
    <property type="match status" value="1"/>
</dbReference>
<keyword evidence="3" id="KW-1133">Transmembrane helix</keyword>
<dbReference type="GO" id="GO:0009451">
    <property type="term" value="P:RNA modification"/>
    <property type="evidence" value="ECO:0007669"/>
    <property type="project" value="InterPro"/>
</dbReference>
<name>A0A5D2EE38_GOSDA</name>
<feature type="transmembrane region" description="Helical" evidence="3">
    <location>
        <begin position="919"/>
        <end position="938"/>
    </location>
</feature>
<evidence type="ECO:0000256" key="1">
    <source>
        <dbReference type="ARBA" id="ARBA00022737"/>
    </source>
</evidence>
<accession>A0A5D2EE38</accession>
<dbReference type="Gene3D" id="3.10.450.50">
    <property type="match status" value="1"/>
</dbReference>
<dbReference type="FunFam" id="1.25.40.10:FF:000381">
    <property type="entry name" value="Pentatricopeptide repeat-containing protein"/>
    <property type="match status" value="1"/>
</dbReference>
<feature type="repeat" description="PPR" evidence="2">
    <location>
        <begin position="283"/>
        <end position="317"/>
    </location>
</feature>
<keyword evidence="1" id="KW-0677">Repeat</keyword>
<evidence type="ECO:0000313" key="4">
    <source>
        <dbReference type="EMBL" id="TYG91462.1"/>
    </source>
</evidence>
<dbReference type="Pfam" id="PF13041">
    <property type="entry name" value="PPR_2"/>
    <property type="match status" value="2"/>
</dbReference>
<dbReference type="PANTHER" id="PTHR47926">
    <property type="entry name" value="PENTATRICOPEPTIDE REPEAT-CONTAINING PROTEIN"/>
    <property type="match status" value="1"/>
</dbReference>
<dbReference type="Gene3D" id="1.25.40.10">
    <property type="entry name" value="Tetratricopeptide repeat domain"/>
    <property type="match status" value="5"/>
</dbReference>
<organism evidence="4 5">
    <name type="scientific">Gossypium darwinii</name>
    <name type="common">Darwin's cotton</name>
    <name type="synonym">Gossypium barbadense var. darwinii</name>
    <dbReference type="NCBI Taxonomy" id="34276"/>
    <lineage>
        <taxon>Eukaryota</taxon>
        <taxon>Viridiplantae</taxon>
        <taxon>Streptophyta</taxon>
        <taxon>Embryophyta</taxon>
        <taxon>Tracheophyta</taxon>
        <taxon>Spermatophyta</taxon>
        <taxon>Magnoliopsida</taxon>
        <taxon>eudicotyledons</taxon>
        <taxon>Gunneridae</taxon>
        <taxon>Pentapetalae</taxon>
        <taxon>rosids</taxon>
        <taxon>malvids</taxon>
        <taxon>Malvales</taxon>
        <taxon>Malvaceae</taxon>
        <taxon>Malvoideae</taxon>
        <taxon>Gossypium</taxon>
    </lineage>
</organism>
<dbReference type="NCBIfam" id="TIGR00756">
    <property type="entry name" value="PPR"/>
    <property type="match status" value="3"/>
</dbReference>
<evidence type="ECO:0000256" key="2">
    <source>
        <dbReference type="PROSITE-ProRule" id="PRU00708"/>
    </source>
</evidence>